<dbReference type="SUPFAM" id="SSF48208">
    <property type="entry name" value="Six-hairpin glycosidases"/>
    <property type="match status" value="1"/>
</dbReference>
<dbReference type="InParanoid" id="A0A1Z5T5T5"/>
<dbReference type="EMBL" id="MUNK01000115">
    <property type="protein sequence ID" value="OTA31374.1"/>
    <property type="molecule type" value="Genomic_DNA"/>
</dbReference>
<accession>A0A1Z5T5T5</accession>
<dbReference type="InterPro" id="IPR012341">
    <property type="entry name" value="6hp_glycosidase-like_sf"/>
</dbReference>
<dbReference type="Gene3D" id="2.60.40.1180">
    <property type="entry name" value="Golgi alpha-mannosidase II"/>
    <property type="match status" value="1"/>
</dbReference>
<dbReference type="PANTHER" id="PTHR31084:SF0">
    <property type="entry name" value="ALPHA-L-FUCOSIDASE 2"/>
    <property type="match status" value="1"/>
</dbReference>
<dbReference type="AlphaFoldDB" id="A0A1Z5T5T5"/>
<dbReference type="Pfam" id="PF06966">
    <property type="entry name" value="DUF1295"/>
    <property type="match status" value="1"/>
</dbReference>
<dbReference type="InterPro" id="IPR008928">
    <property type="entry name" value="6-hairpin_glycosidase_sf"/>
</dbReference>
<evidence type="ECO:0000259" key="2">
    <source>
        <dbReference type="Pfam" id="PF14498"/>
    </source>
</evidence>
<feature type="domain" description="Alpha fucosidase A-like C-terminal" evidence="3">
    <location>
        <begin position="625"/>
        <end position="682"/>
    </location>
</feature>
<dbReference type="InterPro" id="IPR010721">
    <property type="entry name" value="UstE-like"/>
</dbReference>
<dbReference type="InterPro" id="IPR049053">
    <property type="entry name" value="AFCA-like_C"/>
</dbReference>
<evidence type="ECO:0000259" key="4">
    <source>
        <dbReference type="Pfam" id="PF22124"/>
    </source>
</evidence>
<evidence type="ECO:0000313" key="5">
    <source>
        <dbReference type="EMBL" id="OTA31374.1"/>
    </source>
</evidence>
<dbReference type="PANTHER" id="PTHR31084">
    <property type="entry name" value="ALPHA-L-FUCOSIDASE 2"/>
    <property type="match status" value="1"/>
</dbReference>
<keyword evidence="1" id="KW-1133">Transmembrane helix</keyword>
<feature type="transmembrane region" description="Helical" evidence="1">
    <location>
        <begin position="789"/>
        <end position="816"/>
    </location>
</feature>
<dbReference type="VEuPathDB" id="FungiDB:BTJ68_07687"/>
<dbReference type="InterPro" id="IPR054363">
    <property type="entry name" value="GH95_cat"/>
</dbReference>
<feature type="domain" description="Glycosyl hydrolase family 95 catalytic" evidence="4">
    <location>
        <begin position="171"/>
        <end position="578"/>
    </location>
</feature>
<keyword evidence="1" id="KW-0812">Transmembrane</keyword>
<dbReference type="InterPro" id="IPR027414">
    <property type="entry name" value="GH95_N_dom"/>
</dbReference>
<dbReference type="Gene3D" id="1.50.10.10">
    <property type="match status" value="1"/>
</dbReference>
<dbReference type="GO" id="GO:0004560">
    <property type="term" value="F:alpha-L-fucosidase activity"/>
    <property type="evidence" value="ECO:0007669"/>
    <property type="project" value="TreeGrafter"/>
</dbReference>
<organism evidence="5 6">
    <name type="scientific">Hortaea werneckii EXF-2000</name>
    <dbReference type="NCBI Taxonomy" id="1157616"/>
    <lineage>
        <taxon>Eukaryota</taxon>
        <taxon>Fungi</taxon>
        <taxon>Dikarya</taxon>
        <taxon>Ascomycota</taxon>
        <taxon>Pezizomycotina</taxon>
        <taxon>Dothideomycetes</taxon>
        <taxon>Dothideomycetidae</taxon>
        <taxon>Mycosphaerellales</taxon>
        <taxon>Teratosphaeriaceae</taxon>
        <taxon>Hortaea</taxon>
    </lineage>
</organism>
<dbReference type="GO" id="GO:0005975">
    <property type="term" value="P:carbohydrate metabolic process"/>
    <property type="evidence" value="ECO:0007669"/>
    <property type="project" value="InterPro"/>
</dbReference>
<feature type="domain" description="Glycosyl hydrolase family 95 N-terminal" evidence="2">
    <location>
        <begin position="3"/>
        <end position="152"/>
    </location>
</feature>
<sequence length="915" mass="100128">MQHYDLLGDLTLTMDSGGETPENYQRWLNIADATTGVSYQSGNTTYTREFFASEPAGMVIAKLEADVEGSLSFHLHLDRGTGLNRWEDSSEPVGGDTIVMSGASGGKEPIGFSAGAKIASTDGDVSTLGDYVFCRNATSAIVFFQSWTTYRKLDPRAAVIEELAAADGTAYETMRKTHVDDYQALFNRTSLDLGVSTSAQRNMTTDTRLTNLTSAFDPEIVATYFDFGRYLLIATSRLGALPPNLQGIWNSDFDPQWGSKYTININLEMNYWPSLITNLIDLTSPLQELIHRMHTNGTEVARQMFNASGAMAHHNTDIWADCAPQDNYFSSTFWPSGLGWLAIQLLDQYHFTGNKTYLRENYPVLRDAMRFYLDFMIEGPNGWRVTNPSISPEHAYYLPNSTVEEAITMGPTIDNSIVWELAGIVLDAAAELEEEDEEFVESVKQLRSQLPSLRVSYFGGIQEWIEDYQEAEPGHRHFSQLFGLYPGSQITASNATTFNAAKTSLLRRLDNGGGDTGWSRAWSISLAARLLMPQQVHEDVAFLLANLTYPTSFLDVLPPAPFQIDGNFGGTAGIAEALLQSHEFVDSGWLDSQHGRGGDRKECLGSGRDLSPAYLGHAGPKTPLLRLLPALPIQWAMNGGGSVRGLRARGGFEVDIAWDDVGKLSEANVTSLEGGGAWVTVGDEALGTDGVVAGNSSQTISVEGVGMGKFVLLSPKGIAGLSPYQTLILGLAAGSSAKQIYWKLMINDTNMTSGFSTAICAYNTLLNTLNTGLAFWAVTSQVPADQGSFLSSLITAPAAVPVGLTLYTVGILVEWYSEIQRKRFKSHPENKDKPYSDGLFGLARSINYGGYTLWRVGYSLICGGWTWGALVAVWLAGDFCARAIPSMDAYCEKRYGSQWAEVKKKVPYGLLPWIY</sequence>
<dbReference type="Pfam" id="PF14498">
    <property type="entry name" value="Glyco_hyd_65N_2"/>
    <property type="match status" value="1"/>
</dbReference>
<reference evidence="5 6" key="1">
    <citation type="submission" date="2017-01" db="EMBL/GenBank/DDBJ databases">
        <title>The recent genome duplication of the halophilic yeast Hortaea werneckii: insights from long-read sequencing.</title>
        <authorList>
            <person name="Sinha S."/>
            <person name="Flibotte S."/>
            <person name="Neira M."/>
            <person name="Lenassi M."/>
            <person name="Gostincar C."/>
            <person name="Stajich J.E."/>
            <person name="Nislow C.E."/>
        </authorList>
    </citation>
    <scope>NUCLEOTIDE SEQUENCE [LARGE SCALE GENOMIC DNA]</scope>
    <source>
        <strain evidence="5 6">EXF-2000</strain>
    </source>
</reference>
<evidence type="ECO:0000256" key="1">
    <source>
        <dbReference type="SAM" id="Phobius"/>
    </source>
</evidence>
<dbReference type="Proteomes" id="UP000194280">
    <property type="component" value="Unassembled WGS sequence"/>
</dbReference>
<dbReference type="Pfam" id="PF21307">
    <property type="entry name" value="Glyco_hydro_95_C"/>
    <property type="match status" value="1"/>
</dbReference>
<name>A0A1Z5T5T5_HORWE</name>
<proteinExistence type="predicted"/>
<protein>
    <submittedName>
        <fullName evidence="5">Uncharacterized protein</fullName>
    </submittedName>
</protein>
<dbReference type="STRING" id="1157616.A0A1Z5T5T5"/>
<dbReference type="InterPro" id="IPR013780">
    <property type="entry name" value="Glyco_hydro_b"/>
</dbReference>
<keyword evidence="1" id="KW-0472">Membrane</keyword>
<comment type="caution">
    <text evidence="5">The sequence shown here is derived from an EMBL/GenBank/DDBJ whole genome shotgun (WGS) entry which is preliminary data.</text>
</comment>
<dbReference type="Pfam" id="PF22124">
    <property type="entry name" value="Glyco_hydro_95_cat"/>
    <property type="match status" value="1"/>
</dbReference>
<keyword evidence="6" id="KW-1185">Reference proteome</keyword>
<dbReference type="Gene3D" id="1.20.120.1630">
    <property type="match status" value="1"/>
</dbReference>
<evidence type="ECO:0000313" key="6">
    <source>
        <dbReference type="Proteomes" id="UP000194280"/>
    </source>
</evidence>
<dbReference type="OrthoDB" id="2848340at2759"/>
<gene>
    <name evidence="5" type="ORF">BTJ68_07687</name>
</gene>
<evidence type="ECO:0000259" key="3">
    <source>
        <dbReference type="Pfam" id="PF21307"/>
    </source>
</evidence>